<dbReference type="GO" id="GO:0042941">
    <property type="term" value="P:D-alanine transmembrane transport"/>
    <property type="evidence" value="ECO:0007669"/>
    <property type="project" value="TreeGrafter"/>
</dbReference>
<protein>
    <submittedName>
        <fullName evidence="4">Branched-chain amino acid transporter permease subunit LivH</fullName>
    </submittedName>
    <submittedName>
        <fullName evidence="5">Branched-subunit amino acid transport system permease</fullName>
    </submittedName>
</protein>
<keyword evidence="1" id="KW-0813">Transport</keyword>
<dbReference type="GO" id="GO:0005304">
    <property type="term" value="F:L-valine transmembrane transporter activity"/>
    <property type="evidence" value="ECO:0007669"/>
    <property type="project" value="TreeGrafter"/>
</dbReference>
<keyword evidence="2" id="KW-0997">Cell inner membrane</keyword>
<evidence type="ECO:0000256" key="3">
    <source>
        <dbReference type="SAM" id="Phobius"/>
    </source>
</evidence>
<feature type="transmembrane region" description="Helical" evidence="3">
    <location>
        <begin position="47"/>
        <end position="68"/>
    </location>
</feature>
<dbReference type="EMBL" id="UGNP01000001">
    <property type="protein sequence ID" value="STX11178.1"/>
    <property type="molecule type" value="Genomic_DNA"/>
</dbReference>
<dbReference type="GO" id="GO:1903806">
    <property type="term" value="P:L-isoleucine import across plasma membrane"/>
    <property type="evidence" value="ECO:0007669"/>
    <property type="project" value="TreeGrafter"/>
</dbReference>
<dbReference type="PANTHER" id="PTHR11795:SF371">
    <property type="entry name" value="HIGH-AFFINITY BRANCHED-CHAIN AMINO ACID TRANSPORT SYSTEM PERMEASE PROTEIN LIVH"/>
    <property type="match status" value="1"/>
</dbReference>
<evidence type="ECO:0000313" key="5">
    <source>
        <dbReference type="EMBL" id="TDR34221.1"/>
    </source>
</evidence>
<accession>A0A8B4QF22</accession>
<proteinExistence type="predicted"/>
<evidence type="ECO:0000256" key="1">
    <source>
        <dbReference type="ARBA" id="ARBA00022448"/>
    </source>
</evidence>
<dbReference type="GO" id="GO:0005886">
    <property type="term" value="C:plasma membrane"/>
    <property type="evidence" value="ECO:0007669"/>
    <property type="project" value="TreeGrafter"/>
</dbReference>
<dbReference type="AlphaFoldDB" id="A0A8B4QF22"/>
<sequence length="126" mass="14275">MVGAFIGFYAITSWGMGFFLALLLAMVIYAVLGVVIERLAYKRLRNATRIATLITAIGVSLLIEYTMIYFRGASPEAYPKDFPETRMIIYSLVLIFVMLYRPSGLMGTKEITDLFKSKRKKEGELK</sequence>
<reference evidence="4 6" key="1">
    <citation type="submission" date="2018-06" db="EMBL/GenBank/DDBJ databases">
        <authorList>
            <consortium name="Pathogen Informatics"/>
            <person name="Doyle S."/>
        </authorList>
    </citation>
    <scope>NUCLEOTIDE SEQUENCE [LARGE SCALE GENOMIC DNA]</scope>
    <source>
        <strain evidence="4 6">NCTC10597</strain>
    </source>
</reference>
<keyword evidence="3" id="KW-0812">Transmembrane</keyword>
<organism evidence="4 6">
    <name type="scientific">Kurthia zopfii</name>
    <dbReference type="NCBI Taxonomy" id="1650"/>
    <lineage>
        <taxon>Bacteria</taxon>
        <taxon>Bacillati</taxon>
        <taxon>Bacillota</taxon>
        <taxon>Bacilli</taxon>
        <taxon>Bacillales</taxon>
        <taxon>Caryophanaceae</taxon>
        <taxon>Kurthia</taxon>
    </lineage>
</organism>
<dbReference type="GO" id="GO:0015190">
    <property type="term" value="F:L-leucine transmembrane transporter activity"/>
    <property type="evidence" value="ECO:0007669"/>
    <property type="project" value="TreeGrafter"/>
</dbReference>
<evidence type="ECO:0000256" key="2">
    <source>
        <dbReference type="ARBA" id="ARBA00022519"/>
    </source>
</evidence>
<feature type="transmembrane region" description="Helical" evidence="3">
    <location>
        <begin position="6"/>
        <end position="35"/>
    </location>
</feature>
<dbReference type="EMBL" id="SNZG01000041">
    <property type="protein sequence ID" value="TDR34221.1"/>
    <property type="molecule type" value="Genomic_DNA"/>
</dbReference>
<gene>
    <name evidence="5" type="ORF">DFR61_14113</name>
    <name evidence="4" type="ORF">NCTC10597_02987</name>
</gene>
<dbReference type="GO" id="GO:0015192">
    <property type="term" value="F:L-phenylalanine transmembrane transporter activity"/>
    <property type="evidence" value="ECO:0007669"/>
    <property type="project" value="TreeGrafter"/>
</dbReference>
<name>A0A8B4QF22_9BACL</name>
<dbReference type="GO" id="GO:0015188">
    <property type="term" value="F:L-isoleucine transmembrane transporter activity"/>
    <property type="evidence" value="ECO:0007669"/>
    <property type="project" value="TreeGrafter"/>
</dbReference>
<dbReference type="GO" id="GO:0015808">
    <property type="term" value="P:L-alanine transport"/>
    <property type="evidence" value="ECO:0007669"/>
    <property type="project" value="TreeGrafter"/>
</dbReference>
<dbReference type="Proteomes" id="UP000254330">
    <property type="component" value="Unassembled WGS sequence"/>
</dbReference>
<keyword evidence="7" id="KW-1185">Reference proteome</keyword>
<comment type="caution">
    <text evidence="4">The sequence shown here is derived from an EMBL/GenBank/DDBJ whole genome shotgun (WGS) entry which is preliminary data.</text>
</comment>
<keyword evidence="3" id="KW-1133">Transmembrane helix</keyword>
<dbReference type="InterPro" id="IPR052157">
    <property type="entry name" value="BCAA_transport_permease"/>
</dbReference>
<evidence type="ECO:0000313" key="6">
    <source>
        <dbReference type="Proteomes" id="UP000254330"/>
    </source>
</evidence>
<reference evidence="5 7" key="2">
    <citation type="submission" date="2019-03" db="EMBL/GenBank/DDBJ databases">
        <title>Genomic Encyclopedia of Type Strains, Phase IV (KMG-IV): sequencing the most valuable type-strain genomes for metagenomic binning, comparative biology and taxonomic classification.</title>
        <authorList>
            <person name="Goeker M."/>
        </authorList>
    </citation>
    <scope>NUCLEOTIDE SEQUENCE [LARGE SCALE GENOMIC DNA]</scope>
    <source>
        <strain evidence="5 7">DSM 20580</strain>
    </source>
</reference>
<keyword evidence="3" id="KW-0472">Membrane</keyword>
<evidence type="ECO:0000313" key="4">
    <source>
        <dbReference type="EMBL" id="STX11178.1"/>
    </source>
</evidence>
<keyword evidence="2" id="KW-1003">Cell membrane</keyword>
<dbReference type="Proteomes" id="UP000294641">
    <property type="component" value="Unassembled WGS sequence"/>
</dbReference>
<evidence type="ECO:0000313" key="7">
    <source>
        <dbReference type="Proteomes" id="UP000294641"/>
    </source>
</evidence>
<dbReference type="PANTHER" id="PTHR11795">
    <property type="entry name" value="BRANCHED-CHAIN AMINO ACID TRANSPORT SYSTEM PERMEASE PROTEIN LIVH"/>
    <property type="match status" value="1"/>
</dbReference>
<feature type="transmembrane region" description="Helical" evidence="3">
    <location>
        <begin position="88"/>
        <end position="108"/>
    </location>
</feature>